<dbReference type="Proteomes" id="UP000886520">
    <property type="component" value="Chromosome 5"/>
</dbReference>
<feature type="transmembrane region" description="Helical" evidence="1">
    <location>
        <begin position="6"/>
        <end position="24"/>
    </location>
</feature>
<evidence type="ECO:0000313" key="3">
    <source>
        <dbReference type="Proteomes" id="UP000886520"/>
    </source>
</evidence>
<accession>A0A9D4V581</accession>
<protein>
    <submittedName>
        <fullName evidence="2">Uncharacterized protein</fullName>
    </submittedName>
</protein>
<sequence>MLVVVIIMAATAIFLICYYWAALVRKAMSYPPSSPASPPPPSPPPSTLDQVFPASEYKIFMKLTPLRATCPPSTVVLMPGEDVPTFLAMPCRACSMDTLRMEEQREKTAANNMGDAAEVKLEVFA</sequence>
<keyword evidence="3" id="KW-1185">Reference proteome</keyword>
<proteinExistence type="predicted"/>
<reference evidence="2 3" key="1">
    <citation type="submission" date="2021-01" db="EMBL/GenBank/DDBJ databases">
        <title>Adiantum capillus-veneris genome.</title>
        <authorList>
            <person name="Fang Y."/>
            <person name="Liao Q."/>
        </authorList>
    </citation>
    <scope>NUCLEOTIDE SEQUENCE [LARGE SCALE GENOMIC DNA]</scope>
    <source>
        <strain evidence="2">H3</strain>
        <tissue evidence="2">Leaf</tissue>
    </source>
</reference>
<evidence type="ECO:0000313" key="2">
    <source>
        <dbReference type="EMBL" id="KAI5079789.1"/>
    </source>
</evidence>
<gene>
    <name evidence="2" type="ORF">GOP47_0005268</name>
</gene>
<keyword evidence="1" id="KW-1133">Transmembrane helix</keyword>
<dbReference type="OrthoDB" id="1936969at2759"/>
<dbReference type="EMBL" id="JABFUD020000005">
    <property type="protein sequence ID" value="KAI5079789.1"/>
    <property type="molecule type" value="Genomic_DNA"/>
</dbReference>
<evidence type="ECO:0000256" key="1">
    <source>
        <dbReference type="SAM" id="Phobius"/>
    </source>
</evidence>
<dbReference type="AlphaFoldDB" id="A0A9D4V581"/>
<name>A0A9D4V581_ADICA</name>
<keyword evidence="1" id="KW-0812">Transmembrane</keyword>
<keyword evidence="1" id="KW-0472">Membrane</keyword>
<organism evidence="2 3">
    <name type="scientific">Adiantum capillus-veneris</name>
    <name type="common">Maidenhair fern</name>
    <dbReference type="NCBI Taxonomy" id="13818"/>
    <lineage>
        <taxon>Eukaryota</taxon>
        <taxon>Viridiplantae</taxon>
        <taxon>Streptophyta</taxon>
        <taxon>Embryophyta</taxon>
        <taxon>Tracheophyta</taxon>
        <taxon>Polypodiopsida</taxon>
        <taxon>Polypodiidae</taxon>
        <taxon>Polypodiales</taxon>
        <taxon>Pteridineae</taxon>
        <taxon>Pteridaceae</taxon>
        <taxon>Vittarioideae</taxon>
        <taxon>Adiantum</taxon>
    </lineage>
</organism>
<comment type="caution">
    <text evidence="2">The sequence shown here is derived from an EMBL/GenBank/DDBJ whole genome shotgun (WGS) entry which is preliminary data.</text>
</comment>